<comment type="caution">
    <text evidence="1">The sequence shown here is derived from an EMBL/GenBank/DDBJ whole genome shotgun (WGS) entry which is preliminary data.</text>
</comment>
<evidence type="ECO:0000313" key="1">
    <source>
        <dbReference type="EMBL" id="OQP87187.1"/>
    </source>
</evidence>
<proteinExistence type="predicted"/>
<keyword evidence="2" id="KW-1185">Reference proteome</keyword>
<protein>
    <submittedName>
        <fullName evidence="1">Uncharacterized protein</fullName>
    </submittedName>
</protein>
<organism evidence="1 2">
    <name type="scientific">Xaviernesmea rhizosphaerae</name>
    <dbReference type="NCBI Taxonomy" id="1672749"/>
    <lineage>
        <taxon>Bacteria</taxon>
        <taxon>Pseudomonadati</taxon>
        <taxon>Pseudomonadota</taxon>
        <taxon>Alphaproteobacteria</taxon>
        <taxon>Hyphomicrobiales</taxon>
        <taxon>Rhizobiaceae</taxon>
        <taxon>Rhizobium/Agrobacterium group</taxon>
        <taxon>Xaviernesmea</taxon>
    </lineage>
</organism>
<reference evidence="1 2" key="1">
    <citation type="journal article" date="2017" name="Antonie Van Leeuwenhoek">
        <title>Rhizobium rhizosphaerae sp. nov., a novel species isolated from rice rhizosphere.</title>
        <authorList>
            <person name="Zhao J.J."/>
            <person name="Zhang J."/>
            <person name="Zhang R.J."/>
            <person name="Zhang C.W."/>
            <person name="Yin H.Q."/>
            <person name="Zhang X.X."/>
        </authorList>
    </citation>
    <scope>NUCLEOTIDE SEQUENCE [LARGE SCALE GENOMIC DNA]</scope>
    <source>
        <strain evidence="1 2">RD15</strain>
    </source>
</reference>
<accession>A0ABX3PGG6</accession>
<dbReference type="SUPFAM" id="SSF52096">
    <property type="entry name" value="ClpP/crotonase"/>
    <property type="match status" value="1"/>
</dbReference>
<dbReference type="EMBL" id="MSPX01000004">
    <property type="protein sequence ID" value="OQP87187.1"/>
    <property type="molecule type" value="Genomic_DNA"/>
</dbReference>
<dbReference type="Proteomes" id="UP000192652">
    <property type="component" value="Unassembled WGS sequence"/>
</dbReference>
<gene>
    <name evidence="1" type="ORF">BTR14_07130</name>
</gene>
<name>A0ABX3PGG6_9HYPH</name>
<dbReference type="Gene3D" id="3.90.226.10">
    <property type="entry name" value="2-enoyl-CoA Hydratase, Chain A, domain 1"/>
    <property type="match status" value="1"/>
</dbReference>
<evidence type="ECO:0000313" key="2">
    <source>
        <dbReference type="Proteomes" id="UP000192652"/>
    </source>
</evidence>
<sequence>MRDDAGAIHLTGTIDKGDDQRFLALAEPGVALIVDTPGGDLRGGLDLAHAVRDKATHLIVEGKCWSACANYLFPAAAKRTVMPEGTVCYHGGFVRTFKAYVDSMGGETNLKARLRQTLDKALEVGGSPDDRDVVSLFRKGMNEDGGPDVLVDKLYVTLFVDRFREEFEADYRDTTELYETANVKLSLLTDSEEIAISPVLEALLNGQKVHRKQALWCPAKADLVAAGYGDLEMQDLSEPALFELGHRYGKQTVLSLFSGNEGQEGWRRVKTKTTSRVTKLTFVIGPLPDTQDEPASH</sequence>
<dbReference type="InterPro" id="IPR029045">
    <property type="entry name" value="ClpP/crotonase-like_dom_sf"/>
</dbReference>